<dbReference type="SUPFAM" id="SSF57701">
    <property type="entry name" value="Zn2/Cys6 DNA-binding domain"/>
    <property type="match status" value="1"/>
</dbReference>
<feature type="region of interest" description="Disordered" evidence="1">
    <location>
        <begin position="260"/>
        <end position="284"/>
    </location>
</feature>
<protein>
    <recommendedName>
        <fullName evidence="4">Zn(2)-C6 fungal-type domain-containing protein</fullName>
    </recommendedName>
</protein>
<dbReference type="OrthoDB" id="2678679at2759"/>
<dbReference type="CDD" id="cd00067">
    <property type="entry name" value="GAL4"/>
    <property type="match status" value="1"/>
</dbReference>
<evidence type="ECO:0008006" key="4">
    <source>
        <dbReference type="Google" id="ProtNLM"/>
    </source>
</evidence>
<evidence type="ECO:0000313" key="3">
    <source>
        <dbReference type="Proteomes" id="UP000015241"/>
    </source>
</evidence>
<dbReference type="InParanoid" id="S8E908"/>
<evidence type="ECO:0000256" key="1">
    <source>
        <dbReference type="SAM" id="MobiDB-lite"/>
    </source>
</evidence>
<reference evidence="2 3" key="1">
    <citation type="journal article" date="2012" name="Science">
        <title>The Paleozoic origin of enzymatic lignin decomposition reconstructed from 31 fungal genomes.</title>
        <authorList>
            <person name="Floudas D."/>
            <person name="Binder M."/>
            <person name="Riley R."/>
            <person name="Barry K."/>
            <person name="Blanchette R.A."/>
            <person name="Henrissat B."/>
            <person name="Martinez A.T."/>
            <person name="Otillar R."/>
            <person name="Spatafora J.W."/>
            <person name="Yadav J.S."/>
            <person name="Aerts A."/>
            <person name="Benoit I."/>
            <person name="Boyd A."/>
            <person name="Carlson A."/>
            <person name="Copeland A."/>
            <person name="Coutinho P.M."/>
            <person name="de Vries R.P."/>
            <person name="Ferreira P."/>
            <person name="Findley K."/>
            <person name="Foster B."/>
            <person name="Gaskell J."/>
            <person name="Glotzer D."/>
            <person name="Gorecki P."/>
            <person name="Heitman J."/>
            <person name="Hesse C."/>
            <person name="Hori C."/>
            <person name="Igarashi K."/>
            <person name="Jurgens J.A."/>
            <person name="Kallen N."/>
            <person name="Kersten P."/>
            <person name="Kohler A."/>
            <person name="Kuees U."/>
            <person name="Kumar T.K.A."/>
            <person name="Kuo A."/>
            <person name="LaButti K."/>
            <person name="Larrondo L.F."/>
            <person name="Lindquist E."/>
            <person name="Ling A."/>
            <person name="Lombard V."/>
            <person name="Lucas S."/>
            <person name="Lundell T."/>
            <person name="Martin R."/>
            <person name="McLaughlin D.J."/>
            <person name="Morgenstern I."/>
            <person name="Morin E."/>
            <person name="Murat C."/>
            <person name="Nagy L.G."/>
            <person name="Nolan M."/>
            <person name="Ohm R.A."/>
            <person name="Patyshakuliyeva A."/>
            <person name="Rokas A."/>
            <person name="Ruiz-Duenas F.J."/>
            <person name="Sabat G."/>
            <person name="Salamov A."/>
            <person name="Samejima M."/>
            <person name="Schmutz J."/>
            <person name="Slot J.C."/>
            <person name="St John F."/>
            <person name="Stenlid J."/>
            <person name="Sun H."/>
            <person name="Sun S."/>
            <person name="Syed K."/>
            <person name="Tsang A."/>
            <person name="Wiebenga A."/>
            <person name="Young D."/>
            <person name="Pisabarro A."/>
            <person name="Eastwood D.C."/>
            <person name="Martin F."/>
            <person name="Cullen D."/>
            <person name="Grigoriev I.V."/>
            <person name="Hibbett D.S."/>
        </authorList>
    </citation>
    <scope>NUCLEOTIDE SEQUENCE</scope>
    <source>
        <strain evidence="3">FP-58527</strain>
    </source>
</reference>
<dbReference type="eggNOG" id="ENOG502SQJV">
    <property type="taxonomic scope" value="Eukaryota"/>
</dbReference>
<dbReference type="GO" id="GO:0000981">
    <property type="term" value="F:DNA-binding transcription factor activity, RNA polymerase II-specific"/>
    <property type="evidence" value="ECO:0007669"/>
    <property type="project" value="InterPro"/>
</dbReference>
<keyword evidence="3" id="KW-1185">Reference proteome</keyword>
<feature type="compositionally biased region" description="Low complexity" evidence="1">
    <location>
        <begin position="219"/>
        <end position="229"/>
    </location>
</feature>
<evidence type="ECO:0000313" key="2">
    <source>
        <dbReference type="EMBL" id="EPT01148.1"/>
    </source>
</evidence>
<feature type="region of interest" description="Disordered" evidence="1">
    <location>
        <begin position="124"/>
        <end position="144"/>
    </location>
</feature>
<dbReference type="Proteomes" id="UP000015241">
    <property type="component" value="Unassembled WGS sequence"/>
</dbReference>
<accession>S8E908</accession>
<dbReference type="InterPro" id="IPR001138">
    <property type="entry name" value="Zn2Cys6_DnaBD"/>
</dbReference>
<dbReference type="HOGENOM" id="CLU_419207_0_0_1"/>
<name>S8E908_FOMSC</name>
<dbReference type="AlphaFoldDB" id="S8E908"/>
<proteinExistence type="predicted"/>
<sequence length="654" mass="72368">MAKGICAIIPSDILNPAADEPVPDYAQAWDPSICRPTHLPEDYDERIAPEYIFFLPARPEETADGITHSGVYVVARKCDHCDRLRKACTRARPTCQMCQAGHHDCVTSDTGLSLTFTDTLRGDAQASKDGTARGATQRQSGQSKEELLDVVPAFHNEANGIVWGNVEAPVLFLQGPAWPEDRWDGQRAITVTIQHNASEYGPDINMDHAGPSPVNAPRSRASSISSGMSYDEAKDVSGSSYTTGPTSIYSWRSDYLKPSPADTRFRTSSVRDQPDGEDEPESSGEFKRNLLSLHGPRLSQTPAPFYHSSAYPSYARYGGSGSLTYPASHPELIPHPGPLLNQLQAANPDAIPPEFSALQEQHQIGLPIAVVLCRDSPLWTFDLPPKYGCVFLGYFNISQMEYSHKDTDTGGDNQDPTVEPPSAPWWVEPLSADADSEMAMHPYTFLPLHILAVSAYSDRDRAIGVSEVTSIEGWQCQNCGKLNVQRNLRFQRCSDCERENGLPPIRVDCVRNPHLLAPSSWPWDKISGNVVSTSRRLPDDNRAVVKHIYTCNRPEVQQGSSLLFRELQRDTELVQRKANGWLAIGLQYLAVFGDCMYYDGNSCVPWASAPPSVSGAREVFQERCRSAGDWASFTLSTMAIWAWKDSGSRKVRCW</sequence>
<organism evidence="2 3">
    <name type="scientific">Fomitopsis schrenkii</name>
    <name type="common">Brown rot fungus</name>
    <dbReference type="NCBI Taxonomy" id="2126942"/>
    <lineage>
        <taxon>Eukaryota</taxon>
        <taxon>Fungi</taxon>
        <taxon>Dikarya</taxon>
        <taxon>Basidiomycota</taxon>
        <taxon>Agaricomycotina</taxon>
        <taxon>Agaricomycetes</taxon>
        <taxon>Polyporales</taxon>
        <taxon>Fomitopsis</taxon>
    </lineage>
</organism>
<gene>
    <name evidence="2" type="ORF">FOMPIDRAFT_154496</name>
</gene>
<dbReference type="EMBL" id="KE504144">
    <property type="protein sequence ID" value="EPT01148.1"/>
    <property type="molecule type" value="Genomic_DNA"/>
</dbReference>
<dbReference type="InterPro" id="IPR036864">
    <property type="entry name" value="Zn2-C6_fun-type_DNA-bd_sf"/>
</dbReference>
<dbReference type="GO" id="GO:0008270">
    <property type="term" value="F:zinc ion binding"/>
    <property type="evidence" value="ECO:0007669"/>
    <property type="project" value="InterPro"/>
</dbReference>
<feature type="region of interest" description="Disordered" evidence="1">
    <location>
        <begin position="207"/>
        <end position="241"/>
    </location>
</feature>